<protein>
    <submittedName>
        <fullName evidence="5">Glycosyl transferase</fullName>
    </submittedName>
</protein>
<dbReference type="GO" id="GO:0016757">
    <property type="term" value="F:glycosyltransferase activity"/>
    <property type="evidence" value="ECO:0007669"/>
    <property type="project" value="UniProtKB-KW"/>
</dbReference>
<accession>A0A2G1QI63</accession>
<evidence type="ECO:0000259" key="4">
    <source>
        <dbReference type="Pfam" id="PF00535"/>
    </source>
</evidence>
<dbReference type="InterPro" id="IPR001173">
    <property type="entry name" value="Glyco_trans_2-like"/>
</dbReference>
<proteinExistence type="inferred from homology"/>
<dbReference type="RefSeq" id="WP_099308576.1">
    <property type="nucleotide sequence ID" value="NZ_PDVP01000021.1"/>
</dbReference>
<dbReference type="InterPro" id="IPR029044">
    <property type="entry name" value="Nucleotide-diphossugar_trans"/>
</dbReference>
<evidence type="ECO:0000256" key="1">
    <source>
        <dbReference type="ARBA" id="ARBA00006739"/>
    </source>
</evidence>
<organism evidence="5 6">
    <name type="scientific">Zhengella mangrovi</name>
    <dbReference type="NCBI Taxonomy" id="1982044"/>
    <lineage>
        <taxon>Bacteria</taxon>
        <taxon>Pseudomonadati</taxon>
        <taxon>Pseudomonadota</taxon>
        <taxon>Alphaproteobacteria</taxon>
        <taxon>Hyphomicrobiales</taxon>
        <taxon>Notoacmeibacteraceae</taxon>
        <taxon>Zhengella</taxon>
    </lineage>
</organism>
<dbReference type="Pfam" id="PF00535">
    <property type="entry name" value="Glycos_transf_2"/>
    <property type="match status" value="1"/>
</dbReference>
<dbReference type="CDD" id="cd04186">
    <property type="entry name" value="GT_2_like_c"/>
    <property type="match status" value="1"/>
</dbReference>
<name>A0A2G1QI63_9HYPH</name>
<dbReference type="SUPFAM" id="SSF53448">
    <property type="entry name" value="Nucleotide-diphospho-sugar transferases"/>
    <property type="match status" value="1"/>
</dbReference>
<reference evidence="5 6" key="1">
    <citation type="submission" date="2017-10" db="EMBL/GenBank/DDBJ databases">
        <title>Sedimentibacterium mangrovi gen. nov., sp. nov., a novel member of family Phyllobacteriacea isolated from mangrove sediment.</title>
        <authorList>
            <person name="Liao H."/>
            <person name="Tian Y."/>
        </authorList>
    </citation>
    <scope>NUCLEOTIDE SEQUENCE [LARGE SCALE GENOMIC DNA]</scope>
    <source>
        <strain evidence="5 6">X9-2-2</strain>
    </source>
</reference>
<keyword evidence="3 5" id="KW-0808">Transferase</keyword>
<dbReference type="Gene3D" id="3.90.550.10">
    <property type="entry name" value="Spore Coat Polysaccharide Biosynthesis Protein SpsA, Chain A"/>
    <property type="match status" value="1"/>
</dbReference>
<dbReference type="OrthoDB" id="9771846at2"/>
<dbReference type="EMBL" id="PDVP01000021">
    <property type="protein sequence ID" value="PHP64898.1"/>
    <property type="molecule type" value="Genomic_DNA"/>
</dbReference>
<evidence type="ECO:0000256" key="3">
    <source>
        <dbReference type="ARBA" id="ARBA00022679"/>
    </source>
</evidence>
<dbReference type="PANTHER" id="PTHR43179">
    <property type="entry name" value="RHAMNOSYLTRANSFERASE WBBL"/>
    <property type="match status" value="1"/>
</dbReference>
<comment type="caution">
    <text evidence="5">The sequence shown here is derived from an EMBL/GenBank/DDBJ whole genome shotgun (WGS) entry which is preliminary data.</text>
</comment>
<keyword evidence="2" id="KW-0328">Glycosyltransferase</keyword>
<gene>
    <name evidence="5" type="ORF">CSC94_21975</name>
</gene>
<feature type="domain" description="Glycosyltransferase 2-like" evidence="4">
    <location>
        <begin position="10"/>
        <end position="167"/>
    </location>
</feature>
<dbReference type="PANTHER" id="PTHR43179:SF12">
    <property type="entry name" value="GALACTOFURANOSYLTRANSFERASE GLFT2"/>
    <property type="match status" value="1"/>
</dbReference>
<comment type="similarity">
    <text evidence="1">Belongs to the glycosyltransferase 2 family.</text>
</comment>
<evidence type="ECO:0000313" key="6">
    <source>
        <dbReference type="Proteomes" id="UP000221168"/>
    </source>
</evidence>
<sequence>MTPAGAARTTIVTVAYKSAAVLPAMLSSIPAGVPVVVVDNASADDSGRIAREAGATVVRLDRNEGFGRGCNAGAAVAETEFLFFLNPDAALEPGALDALEAAADAAPGACAFNPRITVPSGSSEFKRRSVLLPPDRWMERGVPEGDADVPVLSGAALFCRRSAFEAVGGFDPAIFLYHEDDDLSLRLARDCGRLRFVAGAHVRHQAGHSAGRNAAVSRFKGYHMARSRVYAQGRHGVGKPWLISLAGAVGGLLAPHNLLSARRRAKHIGQVAGIWSARKDGGAFR</sequence>
<keyword evidence="6" id="KW-1185">Reference proteome</keyword>
<dbReference type="AlphaFoldDB" id="A0A2G1QI63"/>
<evidence type="ECO:0000256" key="2">
    <source>
        <dbReference type="ARBA" id="ARBA00022676"/>
    </source>
</evidence>
<evidence type="ECO:0000313" key="5">
    <source>
        <dbReference type="EMBL" id="PHP64898.1"/>
    </source>
</evidence>
<dbReference type="Proteomes" id="UP000221168">
    <property type="component" value="Unassembled WGS sequence"/>
</dbReference>